<accession>A0A284VTW8</accession>
<evidence type="ECO:0000256" key="5">
    <source>
        <dbReference type="ARBA" id="ARBA00022989"/>
    </source>
</evidence>
<dbReference type="OrthoDB" id="15513at2157"/>
<feature type="transmembrane region" description="Helical" evidence="7">
    <location>
        <begin position="233"/>
        <end position="258"/>
    </location>
</feature>
<dbReference type="RefSeq" id="WP_096207266.1">
    <property type="nucleotide sequence ID" value="NZ_FZMP01000236.1"/>
</dbReference>
<dbReference type="GO" id="GO:0005886">
    <property type="term" value="C:plasma membrane"/>
    <property type="evidence" value="ECO:0007669"/>
    <property type="project" value="UniProtKB-SubCell"/>
</dbReference>
<evidence type="ECO:0000256" key="6">
    <source>
        <dbReference type="ARBA" id="ARBA00023136"/>
    </source>
</evidence>
<feature type="transmembrane region" description="Helical" evidence="7">
    <location>
        <begin position="296"/>
        <end position="315"/>
    </location>
</feature>
<dbReference type="Pfam" id="PF03706">
    <property type="entry name" value="LPG_synthase_TM"/>
    <property type="match status" value="1"/>
</dbReference>
<feature type="transmembrane region" description="Helical" evidence="7">
    <location>
        <begin position="154"/>
        <end position="176"/>
    </location>
</feature>
<keyword evidence="9" id="KW-1185">Reference proteome</keyword>
<evidence type="ECO:0000256" key="1">
    <source>
        <dbReference type="ARBA" id="ARBA00004651"/>
    </source>
</evidence>
<evidence type="ECO:0000256" key="2">
    <source>
        <dbReference type="ARBA" id="ARBA00011061"/>
    </source>
</evidence>
<gene>
    <name evidence="8" type="ORF">MNV_860002</name>
</gene>
<evidence type="ECO:0000256" key="3">
    <source>
        <dbReference type="ARBA" id="ARBA00022475"/>
    </source>
</evidence>
<comment type="similarity">
    <text evidence="2">Belongs to the UPF0104 family.</text>
</comment>
<reference evidence="9" key="1">
    <citation type="submission" date="2017-06" db="EMBL/GenBank/DDBJ databases">
        <authorList>
            <person name="Cremers G."/>
        </authorList>
    </citation>
    <scope>NUCLEOTIDE SEQUENCE [LARGE SCALE GENOMIC DNA]</scope>
</reference>
<keyword evidence="4 7" id="KW-0812">Transmembrane</keyword>
<evidence type="ECO:0008006" key="10">
    <source>
        <dbReference type="Google" id="ProtNLM"/>
    </source>
</evidence>
<feature type="transmembrane region" description="Helical" evidence="7">
    <location>
        <begin position="42"/>
        <end position="65"/>
    </location>
</feature>
<keyword evidence="3" id="KW-1003">Cell membrane</keyword>
<keyword evidence="6 7" id="KW-0472">Membrane</keyword>
<dbReference type="Proteomes" id="UP000218615">
    <property type="component" value="Unassembled WGS sequence"/>
</dbReference>
<dbReference type="PANTHER" id="PTHR39087:SF2">
    <property type="entry name" value="UPF0104 MEMBRANE PROTEIN MJ1595"/>
    <property type="match status" value="1"/>
</dbReference>
<evidence type="ECO:0000256" key="4">
    <source>
        <dbReference type="ARBA" id="ARBA00022692"/>
    </source>
</evidence>
<dbReference type="InterPro" id="IPR022791">
    <property type="entry name" value="L-PG_synthase/AglD"/>
</dbReference>
<feature type="transmembrane region" description="Helical" evidence="7">
    <location>
        <begin position="124"/>
        <end position="142"/>
    </location>
</feature>
<dbReference type="EMBL" id="FZMP01000236">
    <property type="protein sequence ID" value="SNQ62744.1"/>
    <property type="molecule type" value="Genomic_DNA"/>
</dbReference>
<dbReference type="NCBIfam" id="TIGR00374">
    <property type="entry name" value="flippase-like domain"/>
    <property type="match status" value="1"/>
</dbReference>
<comment type="subcellular location">
    <subcellularLocation>
        <location evidence="1">Cell membrane</location>
        <topology evidence="1">Multi-pass membrane protein</topology>
    </subcellularLocation>
</comment>
<dbReference type="PANTHER" id="PTHR39087">
    <property type="entry name" value="UPF0104 MEMBRANE PROTEIN MJ1595"/>
    <property type="match status" value="1"/>
</dbReference>
<evidence type="ECO:0000313" key="8">
    <source>
        <dbReference type="EMBL" id="SNQ62744.1"/>
    </source>
</evidence>
<sequence>MEKLRTRNILFVVLIGIVVFTVFIAEIGLGRSMHLMSNINKTLIPIMILLNILNSIAFTISWKFLIPGQISFYKLFTFYIAGTFINNITPAFGAGGEPVKAILLGNETGISKAECFAGVVSQRLLSIFPFLVIELIGIGLLFRNPALVIGRWEMPALVFSVIFGICAFGLLAYFYTRKDKLSSFVRLIIRFSAPLIRPFNKDFYHREYADAAEQSINSFHSGLRYIYSNKNGLFNAVFFSFIAWISDIMVMYVVFLSLGSETHISVLIIAYLISMVSGWITLLLPGGIGVVDSTMATLFILGGVPLEVALLATLLYRLSSYWFNTVLGAFYLWNSLKKSIS</sequence>
<organism evidence="8 9">
    <name type="scientific">Candidatus Methanoperedens nitratireducens</name>
    <dbReference type="NCBI Taxonomy" id="1392998"/>
    <lineage>
        <taxon>Archaea</taxon>
        <taxon>Methanobacteriati</taxon>
        <taxon>Methanobacteriota</taxon>
        <taxon>Stenosarchaea group</taxon>
        <taxon>Methanomicrobia</taxon>
        <taxon>Methanosarcinales</taxon>
        <taxon>ANME-2 cluster</taxon>
        <taxon>Candidatus Methanoperedentaceae</taxon>
        <taxon>Candidatus Methanoperedens</taxon>
    </lineage>
</organism>
<dbReference type="AlphaFoldDB" id="A0A284VTW8"/>
<evidence type="ECO:0000313" key="9">
    <source>
        <dbReference type="Proteomes" id="UP000218615"/>
    </source>
</evidence>
<protein>
    <recommendedName>
        <fullName evidence="10">Integral membrane protein</fullName>
    </recommendedName>
</protein>
<keyword evidence="5 7" id="KW-1133">Transmembrane helix</keyword>
<name>A0A284VTW8_9EURY</name>
<evidence type="ECO:0000256" key="7">
    <source>
        <dbReference type="SAM" id="Phobius"/>
    </source>
</evidence>
<feature type="transmembrane region" description="Helical" evidence="7">
    <location>
        <begin position="9"/>
        <end position="30"/>
    </location>
</feature>
<feature type="transmembrane region" description="Helical" evidence="7">
    <location>
        <begin position="264"/>
        <end position="284"/>
    </location>
</feature>
<proteinExistence type="inferred from homology"/>